<keyword evidence="2" id="KW-1185">Reference proteome</keyword>
<proteinExistence type="predicted"/>
<accession>A0A2N5VTK2</accession>
<organism evidence="1 2">
    <name type="scientific">Puccinia coronata f. sp. avenae</name>
    <dbReference type="NCBI Taxonomy" id="200324"/>
    <lineage>
        <taxon>Eukaryota</taxon>
        <taxon>Fungi</taxon>
        <taxon>Dikarya</taxon>
        <taxon>Basidiomycota</taxon>
        <taxon>Pucciniomycotina</taxon>
        <taxon>Pucciniomycetes</taxon>
        <taxon>Pucciniales</taxon>
        <taxon>Pucciniaceae</taxon>
        <taxon>Puccinia</taxon>
    </lineage>
</organism>
<comment type="caution">
    <text evidence="1">The sequence shown here is derived from an EMBL/GenBank/DDBJ whole genome shotgun (WGS) entry which is preliminary data.</text>
</comment>
<dbReference type="AlphaFoldDB" id="A0A2N5VTK2"/>
<protein>
    <submittedName>
        <fullName evidence="1">Uncharacterized protein</fullName>
    </submittedName>
</protein>
<sequence>MNTQEYSPTLPWIEHPSPAQEANEAHCLDVRSNPTPVDVVPCSLFLDHALSCINQLDETSTFCTCLKVLQLPHFPAGFCLFGNRTTISFIFLHSEIPTPL</sequence>
<gene>
    <name evidence="1" type="ORF">PCANC_06192</name>
</gene>
<reference evidence="1 2" key="1">
    <citation type="submission" date="2017-11" db="EMBL/GenBank/DDBJ databases">
        <title>De novo assembly and phasing of dikaryotic genomes from two isolates of Puccinia coronata f. sp. avenae, the causal agent of oat crown rust.</title>
        <authorList>
            <person name="Miller M.E."/>
            <person name="Zhang Y."/>
            <person name="Omidvar V."/>
            <person name="Sperschneider J."/>
            <person name="Schwessinger B."/>
            <person name="Raley C."/>
            <person name="Palmer J.M."/>
            <person name="Garnica D."/>
            <person name="Upadhyaya N."/>
            <person name="Rathjen J."/>
            <person name="Taylor J.M."/>
            <person name="Park R.F."/>
            <person name="Dodds P.N."/>
            <person name="Hirsch C.D."/>
            <person name="Kianian S.F."/>
            <person name="Figueroa M."/>
        </authorList>
    </citation>
    <scope>NUCLEOTIDE SEQUENCE [LARGE SCALE GENOMIC DNA]</scope>
    <source>
        <strain evidence="1">12NC29</strain>
    </source>
</reference>
<evidence type="ECO:0000313" key="2">
    <source>
        <dbReference type="Proteomes" id="UP000235388"/>
    </source>
</evidence>
<name>A0A2N5VTK2_9BASI</name>
<dbReference type="Proteomes" id="UP000235388">
    <property type="component" value="Unassembled WGS sequence"/>
</dbReference>
<evidence type="ECO:0000313" key="1">
    <source>
        <dbReference type="EMBL" id="PLW53307.1"/>
    </source>
</evidence>
<dbReference type="EMBL" id="PGCJ01000064">
    <property type="protein sequence ID" value="PLW53307.1"/>
    <property type="molecule type" value="Genomic_DNA"/>
</dbReference>